<gene>
    <name evidence="1" type="ORF">LEP1GSC047_0364</name>
</gene>
<dbReference type="Proteomes" id="UP000018719">
    <property type="component" value="Unassembled WGS sequence"/>
</dbReference>
<evidence type="ECO:0000313" key="1">
    <source>
        <dbReference type="EMBL" id="EQA35712.1"/>
    </source>
</evidence>
<dbReference type="EMBL" id="AHMM02000024">
    <property type="protein sequence ID" value="EQA35712.1"/>
    <property type="molecule type" value="Genomic_DNA"/>
</dbReference>
<accession>V6H9L6</accession>
<organism evidence="1 2">
    <name type="scientific">Leptospira inadai serovar Lyme str. 10</name>
    <dbReference type="NCBI Taxonomy" id="1049790"/>
    <lineage>
        <taxon>Bacteria</taxon>
        <taxon>Pseudomonadati</taxon>
        <taxon>Spirochaetota</taxon>
        <taxon>Spirochaetia</taxon>
        <taxon>Leptospirales</taxon>
        <taxon>Leptospiraceae</taxon>
        <taxon>Leptospira</taxon>
    </lineage>
</organism>
<sequence length="41" mass="4614">MSNTDQTNDPVVITRIFEGPRELAAKGWNESLDKFAESFAQ</sequence>
<dbReference type="AlphaFoldDB" id="V6H9L6"/>
<reference evidence="1 2" key="1">
    <citation type="submission" date="2013-05" db="EMBL/GenBank/DDBJ databases">
        <authorList>
            <person name="Harkins D.M."/>
            <person name="Durkin A.S."/>
            <person name="Brinkac L.M."/>
            <person name="Haft D.H."/>
            <person name="Selengut J.D."/>
            <person name="Sanka R."/>
            <person name="DePew J."/>
            <person name="Purushe J."/>
            <person name="Hartskeerl R.A."/>
            <person name="Ahmed A."/>
            <person name="van der Linden H."/>
            <person name="Goris M.G.A."/>
            <person name="Vinetz J.M."/>
            <person name="Sutton G.G."/>
            <person name="Nierman W.C."/>
            <person name="Fouts D.E."/>
        </authorList>
    </citation>
    <scope>NUCLEOTIDE SEQUENCE [LARGE SCALE GENOMIC DNA]</scope>
    <source>
        <strain evidence="1 2">10</strain>
    </source>
</reference>
<protein>
    <submittedName>
        <fullName evidence="1">Uncharacterized protein</fullName>
    </submittedName>
</protein>
<comment type="caution">
    <text evidence="1">The sequence shown here is derived from an EMBL/GenBank/DDBJ whole genome shotgun (WGS) entry which is preliminary data.</text>
</comment>
<dbReference type="STRING" id="1049790.LEP1GSC047_0364"/>
<evidence type="ECO:0000313" key="2">
    <source>
        <dbReference type="Proteomes" id="UP000018719"/>
    </source>
</evidence>
<name>V6H9L6_9LEPT</name>
<proteinExistence type="predicted"/>